<evidence type="ECO:0000256" key="7">
    <source>
        <dbReference type="ARBA" id="ARBA00022989"/>
    </source>
</evidence>
<organism evidence="16 17">
    <name type="scientific">Kitasatospora atroaurantiaca</name>
    <dbReference type="NCBI Taxonomy" id="285545"/>
    <lineage>
        <taxon>Bacteria</taxon>
        <taxon>Bacillati</taxon>
        <taxon>Actinomycetota</taxon>
        <taxon>Actinomycetes</taxon>
        <taxon>Kitasatosporales</taxon>
        <taxon>Streptomycetaceae</taxon>
        <taxon>Kitasatospora</taxon>
    </lineage>
</organism>
<keyword evidence="15" id="KW-0175">Coiled coil</keyword>
<evidence type="ECO:0000256" key="2">
    <source>
        <dbReference type="ARBA" id="ARBA00005513"/>
    </source>
</evidence>
<keyword evidence="10 13" id="KW-0066">ATP synthesis</keyword>
<evidence type="ECO:0000256" key="13">
    <source>
        <dbReference type="HAMAP-Rule" id="MF_01398"/>
    </source>
</evidence>
<keyword evidence="5 13" id="KW-0812">Transmembrane</keyword>
<evidence type="ECO:0000256" key="1">
    <source>
        <dbReference type="ARBA" id="ARBA00004162"/>
    </source>
</evidence>
<dbReference type="GO" id="GO:0046961">
    <property type="term" value="F:proton-transporting ATPase activity, rotational mechanism"/>
    <property type="evidence" value="ECO:0007669"/>
    <property type="project" value="TreeGrafter"/>
</dbReference>
<evidence type="ECO:0000256" key="8">
    <source>
        <dbReference type="ARBA" id="ARBA00023065"/>
    </source>
</evidence>
<dbReference type="InterPro" id="IPR050059">
    <property type="entry name" value="ATP_synthase_B_chain"/>
</dbReference>
<evidence type="ECO:0000256" key="11">
    <source>
        <dbReference type="ARBA" id="ARBA00025198"/>
    </source>
</evidence>
<dbReference type="InterPro" id="IPR002146">
    <property type="entry name" value="ATP_synth_b/b'su_bac/chlpt"/>
</dbReference>
<dbReference type="Proteomes" id="UP000318416">
    <property type="component" value="Unassembled WGS sequence"/>
</dbReference>
<comment type="subcellular location">
    <subcellularLocation>
        <location evidence="1 13">Cell membrane</location>
        <topology evidence="1 13">Single-pass membrane protein</topology>
    </subcellularLocation>
</comment>
<dbReference type="SUPFAM" id="SSF81573">
    <property type="entry name" value="F1F0 ATP synthase subunit B, membrane domain"/>
    <property type="match status" value="1"/>
</dbReference>
<gene>
    <name evidence="13" type="primary">atpF</name>
    <name evidence="16" type="ORF">FB465_1847</name>
</gene>
<keyword evidence="13" id="KW-1003">Cell membrane</keyword>
<comment type="subunit">
    <text evidence="12 13">F-type ATPases have 2 components, F(1) - the catalytic core - and F(0) - the membrane proton channel. F(1) has five subunits: alpha(3), beta(3), gamma(1), delta(1), epsilon(1). F(0) has three main subunits: a(1), b(2) and c(10-14). The alpha and beta chains form an alternating ring which encloses part of the gamma chain. F(1) is attached to F(0) by a central stalk formed by the gamma and epsilon chains, while a peripheral stalk is formed by the delta and b chains.</text>
</comment>
<keyword evidence="8 13" id="KW-0406">Ion transport</keyword>
<feature type="coiled-coil region" evidence="15">
    <location>
        <begin position="44"/>
        <end position="85"/>
    </location>
</feature>
<name>A0A561EML8_9ACTN</name>
<proteinExistence type="inferred from homology"/>
<evidence type="ECO:0000256" key="14">
    <source>
        <dbReference type="RuleBase" id="RU003848"/>
    </source>
</evidence>
<evidence type="ECO:0000313" key="16">
    <source>
        <dbReference type="EMBL" id="TWE16854.1"/>
    </source>
</evidence>
<keyword evidence="4 13" id="KW-0138">CF(0)</keyword>
<keyword evidence="9 13" id="KW-0472">Membrane</keyword>
<dbReference type="OrthoDB" id="3873610at2"/>
<evidence type="ECO:0000256" key="6">
    <source>
        <dbReference type="ARBA" id="ARBA00022781"/>
    </source>
</evidence>
<dbReference type="RefSeq" id="WP_145789291.1">
    <property type="nucleotide sequence ID" value="NZ_BAAABR010000036.1"/>
</dbReference>
<protein>
    <recommendedName>
        <fullName evidence="13">ATP synthase subunit b</fullName>
    </recommendedName>
    <alternativeName>
        <fullName evidence="13">ATP synthase F(0) sector subunit b</fullName>
    </alternativeName>
    <alternativeName>
        <fullName evidence="13">ATPase subunit I</fullName>
    </alternativeName>
    <alternativeName>
        <fullName evidence="13">F-type ATPase subunit b</fullName>
        <shortName evidence="13">F-ATPase subunit b</shortName>
    </alternativeName>
</protein>
<dbReference type="EMBL" id="VIVR01000001">
    <property type="protein sequence ID" value="TWE16854.1"/>
    <property type="molecule type" value="Genomic_DNA"/>
</dbReference>
<reference evidence="16 17" key="1">
    <citation type="submission" date="2019-06" db="EMBL/GenBank/DDBJ databases">
        <title>Sequencing the genomes of 1000 actinobacteria strains.</title>
        <authorList>
            <person name="Klenk H.-P."/>
        </authorList>
    </citation>
    <scope>NUCLEOTIDE SEQUENCE [LARGE SCALE GENOMIC DNA]</scope>
    <source>
        <strain evidence="16 17">DSM 41649</strain>
    </source>
</reference>
<sequence>MGDLGPLDPNKVQLLIGLAAFFLAFGVLGRVVLPRVERVLAERHDATEGRLERAEQDRAEAERTLARYRRELLDAHHEAARIRQEAAEQGAALVAAARAEGQRERDELLAAARGRIAVDRALAEVELRENVGMLAVDLAGRVVGEPLTEFAARRGTVERFFAER</sequence>
<evidence type="ECO:0000256" key="15">
    <source>
        <dbReference type="SAM" id="Coils"/>
    </source>
</evidence>
<evidence type="ECO:0000256" key="9">
    <source>
        <dbReference type="ARBA" id="ARBA00023136"/>
    </source>
</evidence>
<evidence type="ECO:0000256" key="3">
    <source>
        <dbReference type="ARBA" id="ARBA00022448"/>
    </source>
</evidence>
<dbReference type="AlphaFoldDB" id="A0A561EML8"/>
<comment type="similarity">
    <text evidence="2 13 14">Belongs to the ATPase B chain family.</text>
</comment>
<dbReference type="PANTHER" id="PTHR33445">
    <property type="entry name" value="ATP SYNTHASE SUBUNIT B', CHLOROPLASTIC"/>
    <property type="match status" value="1"/>
</dbReference>
<comment type="function">
    <text evidence="11 13">F(1)F(0) ATP synthase produces ATP from ADP in the presence of a proton or sodium gradient. F-type ATPases consist of two structural domains, F(1) containing the extramembraneous catalytic core and F(0) containing the membrane proton channel, linked together by a central stalk and a peripheral stalk. During catalysis, ATP synthesis in the catalytic domain of F(1) is coupled via a rotary mechanism of the central stalk subunits to proton translocation.</text>
</comment>
<feature type="transmembrane region" description="Helical" evidence="13">
    <location>
        <begin position="12"/>
        <end position="33"/>
    </location>
</feature>
<dbReference type="GO" id="GO:0046933">
    <property type="term" value="F:proton-transporting ATP synthase activity, rotational mechanism"/>
    <property type="evidence" value="ECO:0007669"/>
    <property type="project" value="UniProtKB-UniRule"/>
</dbReference>
<evidence type="ECO:0000256" key="5">
    <source>
        <dbReference type="ARBA" id="ARBA00022692"/>
    </source>
</evidence>
<evidence type="ECO:0000256" key="10">
    <source>
        <dbReference type="ARBA" id="ARBA00023310"/>
    </source>
</evidence>
<dbReference type="GO" id="GO:0045259">
    <property type="term" value="C:proton-transporting ATP synthase complex"/>
    <property type="evidence" value="ECO:0007669"/>
    <property type="project" value="UniProtKB-KW"/>
</dbReference>
<keyword evidence="3 13" id="KW-0813">Transport</keyword>
<dbReference type="InterPro" id="IPR028987">
    <property type="entry name" value="ATP_synth_B-like_membr_sf"/>
</dbReference>
<comment type="caution">
    <text evidence="16">The sequence shown here is derived from an EMBL/GenBank/DDBJ whole genome shotgun (WGS) entry which is preliminary data.</text>
</comment>
<dbReference type="Pfam" id="PF00430">
    <property type="entry name" value="ATP-synt_B"/>
    <property type="match status" value="1"/>
</dbReference>
<evidence type="ECO:0000256" key="4">
    <source>
        <dbReference type="ARBA" id="ARBA00022547"/>
    </source>
</evidence>
<evidence type="ECO:0000256" key="12">
    <source>
        <dbReference type="ARBA" id="ARBA00025830"/>
    </source>
</evidence>
<dbReference type="HAMAP" id="MF_01398">
    <property type="entry name" value="ATP_synth_b_bprime"/>
    <property type="match status" value="1"/>
</dbReference>
<comment type="function">
    <text evidence="13">Component of the F(0) channel, it forms part of the peripheral stalk, linking F(1) to F(0).</text>
</comment>
<keyword evidence="7 13" id="KW-1133">Transmembrane helix</keyword>
<evidence type="ECO:0000313" key="17">
    <source>
        <dbReference type="Proteomes" id="UP000318416"/>
    </source>
</evidence>
<keyword evidence="6 13" id="KW-0375">Hydrogen ion transport</keyword>
<accession>A0A561EML8</accession>
<dbReference type="PANTHER" id="PTHR33445:SF1">
    <property type="entry name" value="ATP SYNTHASE SUBUNIT B"/>
    <property type="match status" value="1"/>
</dbReference>
<dbReference type="CDD" id="cd06503">
    <property type="entry name" value="ATP-synt_Fo_b"/>
    <property type="match status" value="1"/>
</dbReference>
<keyword evidence="17" id="KW-1185">Reference proteome</keyword>
<dbReference type="GO" id="GO:0005886">
    <property type="term" value="C:plasma membrane"/>
    <property type="evidence" value="ECO:0007669"/>
    <property type="project" value="UniProtKB-SubCell"/>
</dbReference>